<feature type="transmembrane region" description="Helical" evidence="6">
    <location>
        <begin position="430"/>
        <end position="449"/>
    </location>
</feature>
<reference evidence="8 9" key="1">
    <citation type="journal article" date="2016" name="Genome Biol. Evol.">
        <title>Gene Family Evolution Reflects Adaptation to Soil Environmental Stressors in the Genome of the Collembolan Orchesella cincta.</title>
        <authorList>
            <person name="Faddeeva-Vakhrusheva A."/>
            <person name="Derks M.F."/>
            <person name="Anvar S.Y."/>
            <person name="Agamennone V."/>
            <person name="Suring W."/>
            <person name="Smit S."/>
            <person name="van Straalen N.M."/>
            <person name="Roelofs D."/>
        </authorList>
    </citation>
    <scope>NUCLEOTIDE SEQUENCE [LARGE SCALE GENOMIC DNA]</scope>
    <source>
        <tissue evidence="8">Mixed pool</tissue>
    </source>
</reference>
<name>A0A1D2MWJ3_ORCCI</name>
<dbReference type="PROSITE" id="PS50850">
    <property type="entry name" value="MFS"/>
    <property type="match status" value="1"/>
</dbReference>
<protein>
    <submittedName>
        <fullName evidence="8">Organic cation transporter 1</fullName>
    </submittedName>
</protein>
<feature type="transmembrane region" description="Helical" evidence="6">
    <location>
        <begin position="245"/>
        <end position="268"/>
    </location>
</feature>
<dbReference type="Pfam" id="PF00083">
    <property type="entry name" value="Sugar_tr"/>
    <property type="match status" value="1"/>
</dbReference>
<feature type="non-terminal residue" evidence="8">
    <location>
        <position position="683"/>
    </location>
</feature>
<feature type="transmembrane region" description="Helical" evidence="6">
    <location>
        <begin position="455"/>
        <end position="474"/>
    </location>
</feature>
<evidence type="ECO:0000256" key="2">
    <source>
        <dbReference type="ARBA" id="ARBA00022692"/>
    </source>
</evidence>
<keyword evidence="4 6" id="KW-0472">Membrane</keyword>
<evidence type="ECO:0000313" key="8">
    <source>
        <dbReference type="EMBL" id="ODM97396.1"/>
    </source>
</evidence>
<proteinExistence type="predicted"/>
<dbReference type="PANTHER" id="PTHR24064">
    <property type="entry name" value="SOLUTE CARRIER FAMILY 22 MEMBER"/>
    <property type="match status" value="1"/>
</dbReference>
<dbReference type="OrthoDB" id="2544694at2759"/>
<dbReference type="InterPro" id="IPR005829">
    <property type="entry name" value="Sugar_transporter_CS"/>
</dbReference>
<dbReference type="InterPro" id="IPR036259">
    <property type="entry name" value="MFS_trans_sf"/>
</dbReference>
<dbReference type="InterPro" id="IPR005828">
    <property type="entry name" value="MFS_sugar_transport-like"/>
</dbReference>
<dbReference type="OMA" id="AIMATPY"/>
<organism evidence="8 9">
    <name type="scientific">Orchesella cincta</name>
    <name type="common">Springtail</name>
    <name type="synonym">Podura cincta</name>
    <dbReference type="NCBI Taxonomy" id="48709"/>
    <lineage>
        <taxon>Eukaryota</taxon>
        <taxon>Metazoa</taxon>
        <taxon>Ecdysozoa</taxon>
        <taxon>Arthropoda</taxon>
        <taxon>Hexapoda</taxon>
        <taxon>Collembola</taxon>
        <taxon>Entomobryomorpha</taxon>
        <taxon>Entomobryoidea</taxon>
        <taxon>Orchesellidae</taxon>
        <taxon>Orchesellinae</taxon>
        <taxon>Orchesella</taxon>
    </lineage>
</organism>
<dbReference type="InterPro" id="IPR020846">
    <property type="entry name" value="MFS_dom"/>
</dbReference>
<evidence type="ECO:0000256" key="3">
    <source>
        <dbReference type="ARBA" id="ARBA00022989"/>
    </source>
</evidence>
<keyword evidence="9" id="KW-1185">Reference proteome</keyword>
<dbReference type="AlphaFoldDB" id="A0A1D2MWJ3"/>
<evidence type="ECO:0000259" key="7">
    <source>
        <dbReference type="PROSITE" id="PS50850"/>
    </source>
</evidence>
<feature type="transmembrane region" description="Helical" evidence="6">
    <location>
        <begin position="374"/>
        <end position="393"/>
    </location>
</feature>
<feature type="transmembrane region" description="Helical" evidence="6">
    <location>
        <begin position="517"/>
        <end position="537"/>
    </location>
</feature>
<keyword evidence="2 6" id="KW-0812">Transmembrane</keyword>
<dbReference type="SUPFAM" id="SSF103473">
    <property type="entry name" value="MFS general substrate transporter"/>
    <property type="match status" value="1"/>
</dbReference>
<feature type="transmembrane region" description="Helical" evidence="6">
    <location>
        <begin position="213"/>
        <end position="233"/>
    </location>
</feature>
<feature type="domain" description="Major facilitator superfamily (MFS) profile" evidence="7">
    <location>
        <begin position="97"/>
        <end position="548"/>
    </location>
</feature>
<sequence>MKDPFDSILEDVDDFGTYQRLLLAFVLLPGFVPVGFHAYNQLFMAAAPDHYCRVPFLEALNFTEAEIKNISIPLEVRDGRMMFSQCNMYDVDEATVLAQMNETDTLIKIYDAVHLQLSSNASLYPMVPCKYGWNYDFSTYTSTIVSEWNVVCDKSFLPTFALVMLGLSGIVGNYVFGNLQDSLGRRPSFFIYLTIQCFFGIGTGFATDFWSWLVMRIGVGFTVPALMNTPFVLACELVGPDRRTLCTLLLNIAYSLILMTLAVVAYIFRDWRDLAFATTVPFLLFFSYWWILPESPRWLFAHGKLEKTERILRQMAHMNGRVLPSDYKKILQLKYTEKIASEQLDESSSSYRETNYKYGILDLLRGKVLRRNTIIITFIWFTTMGVYVGLSYYAPALGGDEYLNFFLAGLAELPTYFFLFPLLDNWGRRWTLFSSLVLGGVACICTVLITQQTWVTLSLYCVGKFGISAGFVAIQQMALEIYPTVVRGLGISFSNVIGMIGPALVPLVNYTGQEYLYLPLLTLGALMVLGGMAALGLPETLGLSLPQTLADAEQFQVDCSLGSCCPKRTPTSAKKSRKNVSKTVAAVGECEPRKSCNTRRSSGGASTALGIPMTTQQRSVNDDDHNNSDLDSFHEFDKSGYHETTRAYRRVSDIETTQVFLEQEHAQNSTIRVASPSQNVTNQ</sequence>
<dbReference type="Proteomes" id="UP000094527">
    <property type="component" value="Unassembled WGS sequence"/>
</dbReference>
<dbReference type="EMBL" id="LJIJ01000447">
    <property type="protein sequence ID" value="ODM97396.1"/>
    <property type="molecule type" value="Genomic_DNA"/>
</dbReference>
<dbReference type="PROSITE" id="PS00216">
    <property type="entry name" value="SUGAR_TRANSPORT_1"/>
    <property type="match status" value="1"/>
</dbReference>
<dbReference type="GO" id="GO:0016020">
    <property type="term" value="C:membrane"/>
    <property type="evidence" value="ECO:0007669"/>
    <property type="project" value="UniProtKB-SubCell"/>
</dbReference>
<feature type="transmembrane region" description="Helical" evidence="6">
    <location>
        <begin position="486"/>
        <end position="505"/>
    </location>
</feature>
<feature type="transmembrane region" description="Helical" evidence="6">
    <location>
        <begin position="21"/>
        <end position="39"/>
    </location>
</feature>
<dbReference type="STRING" id="48709.A0A1D2MWJ3"/>
<comment type="caution">
    <text evidence="8">The sequence shown here is derived from an EMBL/GenBank/DDBJ whole genome shotgun (WGS) entry which is preliminary data.</text>
</comment>
<evidence type="ECO:0000256" key="4">
    <source>
        <dbReference type="ARBA" id="ARBA00023136"/>
    </source>
</evidence>
<evidence type="ECO:0000256" key="6">
    <source>
        <dbReference type="SAM" id="Phobius"/>
    </source>
</evidence>
<feature type="transmembrane region" description="Helical" evidence="6">
    <location>
        <begin position="274"/>
        <end position="292"/>
    </location>
</feature>
<comment type="subcellular location">
    <subcellularLocation>
        <location evidence="1">Membrane</location>
        <topology evidence="1">Multi-pass membrane protein</topology>
    </subcellularLocation>
</comment>
<feature type="transmembrane region" description="Helical" evidence="6">
    <location>
        <begin position="189"/>
        <end position="207"/>
    </location>
</feature>
<evidence type="ECO:0000256" key="1">
    <source>
        <dbReference type="ARBA" id="ARBA00004141"/>
    </source>
</evidence>
<dbReference type="Gene3D" id="1.20.1250.20">
    <property type="entry name" value="MFS general substrate transporter like domains"/>
    <property type="match status" value="1"/>
</dbReference>
<accession>A0A1D2MWJ3</accession>
<dbReference type="GO" id="GO:0022857">
    <property type="term" value="F:transmembrane transporter activity"/>
    <property type="evidence" value="ECO:0007669"/>
    <property type="project" value="InterPro"/>
</dbReference>
<dbReference type="CDD" id="cd17317">
    <property type="entry name" value="MFS_SLC22"/>
    <property type="match status" value="1"/>
</dbReference>
<evidence type="ECO:0000313" key="9">
    <source>
        <dbReference type="Proteomes" id="UP000094527"/>
    </source>
</evidence>
<feature type="compositionally biased region" description="Basic and acidic residues" evidence="5">
    <location>
        <begin position="620"/>
        <end position="636"/>
    </location>
</feature>
<keyword evidence="3 6" id="KW-1133">Transmembrane helix</keyword>
<evidence type="ECO:0000256" key="5">
    <source>
        <dbReference type="SAM" id="MobiDB-lite"/>
    </source>
</evidence>
<feature type="transmembrane region" description="Helical" evidence="6">
    <location>
        <begin position="156"/>
        <end position="177"/>
    </location>
</feature>
<gene>
    <name evidence="8" type="ORF">Ocin01_09279</name>
</gene>
<feature type="region of interest" description="Disordered" evidence="5">
    <location>
        <begin position="592"/>
        <end position="636"/>
    </location>
</feature>